<evidence type="ECO:0000313" key="2">
    <source>
        <dbReference type="Proteomes" id="UP000681720"/>
    </source>
</evidence>
<sequence length="278" mass="31124">MMGMAADYGLDMKIVDDKNYQPTEEDKAKGTNIIVFTHGTSDEQGKIGIGHFQLKLPDGEVIDLPGERNNCGYCVFQKILRDRGIEKSIDDLRNDRAASIEDNPQQFAKVNSAQEWIRTRYPQQANNLLTVGVKHPEDILNDPKLPKGVNNLLSYWKGSGHTVNPDIYYSQKSVNAIFSSDGSGRLNESVGSEFASQIKSQRVDEQGKEFVRSHGASTLPVTVFLDEKNRLIAINNRRLLAHELAGQTPTRILFVNPSETELNRLKKDGMPSRTRPNI</sequence>
<comment type="caution">
    <text evidence="1">The sequence shown here is derived from an EMBL/GenBank/DDBJ whole genome shotgun (WGS) entry which is preliminary data.</text>
</comment>
<protein>
    <submittedName>
        <fullName evidence="1">Uncharacterized protein</fullName>
    </submittedName>
</protein>
<reference evidence="1" key="1">
    <citation type="submission" date="2021-02" db="EMBL/GenBank/DDBJ databases">
        <authorList>
            <person name="Nowell W R."/>
        </authorList>
    </citation>
    <scope>NUCLEOTIDE SEQUENCE</scope>
</reference>
<feature type="non-terminal residue" evidence="1">
    <location>
        <position position="1"/>
    </location>
</feature>
<dbReference type="AlphaFoldDB" id="A0A8S2ZFL6"/>
<dbReference type="EMBL" id="CAJOBJ010111211">
    <property type="protein sequence ID" value="CAF4632512.1"/>
    <property type="molecule type" value="Genomic_DNA"/>
</dbReference>
<proteinExistence type="predicted"/>
<name>A0A8S2ZFL6_9BILA</name>
<organism evidence="1 2">
    <name type="scientific">Rotaria magnacalcarata</name>
    <dbReference type="NCBI Taxonomy" id="392030"/>
    <lineage>
        <taxon>Eukaryota</taxon>
        <taxon>Metazoa</taxon>
        <taxon>Spiralia</taxon>
        <taxon>Gnathifera</taxon>
        <taxon>Rotifera</taxon>
        <taxon>Eurotatoria</taxon>
        <taxon>Bdelloidea</taxon>
        <taxon>Philodinida</taxon>
        <taxon>Philodinidae</taxon>
        <taxon>Rotaria</taxon>
    </lineage>
</organism>
<accession>A0A8S2ZFL6</accession>
<gene>
    <name evidence="1" type="ORF">GIL414_LOCUS40271</name>
</gene>
<dbReference type="Proteomes" id="UP000681720">
    <property type="component" value="Unassembled WGS sequence"/>
</dbReference>
<evidence type="ECO:0000313" key="1">
    <source>
        <dbReference type="EMBL" id="CAF4632512.1"/>
    </source>
</evidence>